<dbReference type="Pfam" id="PF12937">
    <property type="entry name" value="F-box-like"/>
    <property type="match status" value="1"/>
</dbReference>
<keyword evidence="3" id="KW-1185">Reference proteome</keyword>
<dbReference type="SUPFAM" id="SSF81383">
    <property type="entry name" value="F-box domain"/>
    <property type="match status" value="1"/>
</dbReference>
<dbReference type="AlphaFoldDB" id="A0A165EDL1"/>
<evidence type="ECO:0000313" key="3">
    <source>
        <dbReference type="Proteomes" id="UP000077266"/>
    </source>
</evidence>
<dbReference type="InParanoid" id="A0A165EDL1"/>
<name>A0A165EDL1_EXIGL</name>
<gene>
    <name evidence="2" type="ORF">EXIGLDRAFT_724515</name>
</gene>
<protein>
    <recommendedName>
        <fullName evidence="1">F-box domain-containing protein</fullName>
    </recommendedName>
</protein>
<proteinExistence type="predicted"/>
<evidence type="ECO:0000313" key="2">
    <source>
        <dbReference type="EMBL" id="KZV86688.1"/>
    </source>
</evidence>
<dbReference type="InterPro" id="IPR001810">
    <property type="entry name" value="F-box_dom"/>
</dbReference>
<reference evidence="2 3" key="1">
    <citation type="journal article" date="2016" name="Mol. Biol. Evol.">
        <title>Comparative Genomics of Early-Diverging Mushroom-Forming Fungi Provides Insights into the Origins of Lignocellulose Decay Capabilities.</title>
        <authorList>
            <person name="Nagy L.G."/>
            <person name="Riley R."/>
            <person name="Tritt A."/>
            <person name="Adam C."/>
            <person name="Daum C."/>
            <person name="Floudas D."/>
            <person name="Sun H."/>
            <person name="Yadav J.S."/>
            <person name="Pangilinan J."/>
            <person name="Larsson K.H."/>
            <person name="Matsuura K."/>
            <person name="Barry K."/>
            <person name="Labutti K."/>
            <person name="Kuo R."/>
            <person name="Ohm R.A."/>
            <person name="Bhattacharya S.S."/>
            <person name="Shirouzu T."/>
            <person name="Yoshinaga Y."/>
            <person name="Martin F.M."/>
            <person name="Grigoriev I.V."/>
            <person name="Hibbett D.S."/>
        </authorList>
    </citation>
    <scope>NUCLEOTIDE SEQUENCE [LARGE SCALE GENOMIC DNA]</scope>
    <source>
        <strain evidence="2 3">HHB12029</strain>
    </source>
</reference>
<dbReference type="InterPro" id="IPR036047">
    <property type="entry name" value="F-box-like_dom_sf"/>
</dbReference>
<organism evidence="2 3">
    <name type="scientific">Exidia glandulosa HHB12029</name>
    <dbReference type="NCBI Taxonomy" id="1314781"/>
    <lineage>
        <taxon>Eukaryota</taxon>
        <taxon>Fungi</taxon>
        <taxon>Dikarya</taxon>
        <taxon>Basidiomycota</taxon>
        <taxon>Agaricomycotina</taxon>
        <taxon>Agaricomycetes</taxon>
        <taxon>Auriculariales</taxon>
        <taxon>Exidiaceae</taxon>
        <taxon>Exidia</taxon>
    </lineage>
</organism>
<dbReference type="InterPro" id="IPR032675">
    <property type="entry name" value="LRR_dom_sf"/>
</dbReference>
<evidence type="ECO:0000259" key="1">
    <source>
        <dbReference type="Pfam" id="PF12937"/>
    </source>
</evidence>
<dbReference type="Gene3D" id="3.80.10.10">
    <property type="entry name" value="Ribonuclease Inhibitor"/>
    <property type="match status" value="1"/>
</dbReference>
<accession>A0A165EDL1</accession>
<dbReference type="Proteomes" id="UP000077266">
    <property type="component" value="Unassembled WGS sequence"/>
</dbReference>
<sequence length="442" mass="49660">MTGRDTTAMLPPELVLRFFRGWTFEELQSALAVSTRWRAIALNHPSYWRSIRFRAQSDNAVRLSLLRIERTYGRSFSLTCFRSHGSLAQLLAAVTKHLNHIVGLIMFVDDAQHDAVFDVLRQPAPKLESLHLEFRPIAPDLEVPIVPSDLFSQHAPVLRKVRLYGVRLVEPLAVFALVSEVFVHAHLQVDFVPCAFTHFPSVKRLRFSQCTNLSQSQHAPLSFWTALDMITLSGGPPEILSSAICDLPLCAVHTVVLQPGLSHIDIVSSHLHGALDLSFVSDHQFNDVGTFVLDFRERSTRRSRQFAEHWRHLDLTIPLSTPHGLIALNIADRLVSLSISADILPGACVLLPPLPNVVEVAFLFHHWGFSGAHPAQPLIVPKLRSLKLQGHEDLPRVSRSFLWSMSLLALTSYVPPLTVVVEQAVVDNYSRDNEPIEFFLRL</sequence>
<dbReference type="EMBL" id="KV426148">
    <property type="protein sequence ID" value="KZV86688.1"/>
    <property type="molecule type" value="Genomic_DNA"/>
</dbReference>
<dbReference type="OrthoDB" id="2269034at2759"/>
<feature type="domain" description="F-box" evidence="1">
    <location>
        <begin position="10"/>
        <end position="54"/>
    </location>
</feature>